<dbReference type="RefSeq" id="WP_125119649.1">
    <property type="nucleotide sequence ID" value="NZ_AP019309.1"/>
</dbReference>
<dbReference type="Pfam" id="PF03358">
    <property type="entry name" value="FMN_red"/>
    <property type="match status" value="1"/>
</dbReference>
<evidence type="ECO:0000256" key="1">
    <source>
        <dbReference type="ARBA" id="ARBA00022630"/>
    </source>
</evidence>
<dbReference type="EMBL" id="AP019309">
    <property type="protein sequence ID" value="BBH26835.1"/>
    <property type="molecule type" value="Genomic_DNA"/>
</dbReference>
<dbReference type="PANTHER" id="PTHR43278">
    <property type="entry name" value="NAD(P)H-DEPENDENT FMN-CONTAINING OXIDOREDUCTASE YWQN-RELATED"/>
    <property type="match status" value="1"/>
</dbReference>
<name>A0A3G9JEP3_9FIRM</name>
<dbReference type="InterPro" id="IPR029039">
    <property type="entry name" value="Flavoprotein-like_sf"/>
</dbReference>
<evidence type="ECO:0000256" key="2">
    <source>
        <dbReference type="ARBA" id="ARBA00022643"/>
    </source>
</evidence>
<dbReference type="Proteomes" id="UP000268059">
    <property type="component" value="Chromosome"/>
</dbReference>
<dbReference type="GO" id="GO:0016491">
    <property type="term" value="F:oxidoreductase activity"/>
    <property type="evidence" value="ECO:0007669"/>
    <property type="project" value="InterPro"/>
</dbReference>
<evidence type="ECO:0000313" key="4">
    <source>
        <dbReference type="EMBL" id="BBH26835.1"/>
    </source>
</evidence>
<feature type="domain" description="NADPH-dependent FMN reductase-like" evidence="3">
    <location>
        <begin position="1"/>
        <end position="102"/>
    </location>
</feature>
<keyword evidence="1" id="KW-0285">Flavoprotein</keyword>
<keyword evidence="5" id="KW-1185">Reference proteome</keyword>
<evidence type="ECO:0000259" key="3">
    <source>
        <dbReference type="Pfam" id="PF03358"/>
    </source>
</evidence>
<sequence>MKIVVLMGSPNKNGSTRILVDSFVQGAQSAGHTCEVVDVCHANVHPCIGCVRCGYEGPCVQKDDVETIRGKLLSSDMVVFATPLYYYGMTAQLKAVVDRFCAYNSSLNSRHLKSALLTVAWNADDWTFEALTAHYKTLVRYINFEDQGMVLGYGCGTPSMTKRSKYPDQAYQLGRGL</sequence>
<dbReference type="FunCoup" id="A0A3G9JEP3">
    <property type="interactions" value="4"/>
</dbReference>
<dbReference type="Gene3D" id="3.40.50.360">
    <property type="match status" value="1"/>
</dbReference>
<accession>A0A3G9JEP3</accession>
<dbReference type="OrthoDB" id="9805976at2"/>
<organism evidence="4 5">
    <name type="scientific">Intestinibaculum porci</name>
    <dbReference type="NCBI Taxonomy" id="2487118"/>
    <lineage>
        <taxon>Bacteria</taxon>
        <taxon>Bacillati</taxon>
        <taxon>Bacillota</taxon>
        <taxon>Erysipelotrichia</taxon>
        <taxon>Erysipelotrichales</taxon>
        <taxon>Erysipelotrichaceae</taxon>
        <taxon>Intestinibaculum</taxon>
    </lineage>
</organism>
<evidence type="ECO:0000313" key="5">
    <source>
        <dbReference type="Proteomes" id="UP000268059"/>
    </source>
</evidence>
<proteinExistence type="predicted"/>
<dbReference type="SUPFAM" id="SSF52218">
    <property type="entry name" value="Flavoproteins"/>
    <property type="match status" value="1"/>
</dbReference>
<dbReference type="PANTHER" id="PTHR43278:SF2">
    <property type="entry name" value="IRON-SULFUR FLAVOPROTEIN"/>
    <property type="match status" value="1"/>
</dbReference>
<dbReference type="InterPro" id="IPR051796">
    <property type="entry name" value="ISF_SsuE-like"/>
</dbReference>
<dbReference type="InParanoid" id="A0A3G9JEP3"/>
<protein>
    <submittedName>
        <fullName evidence="4">Flavodoxin</fullName>
    </submittedName>
</protein>
<gene>
    <name evidence="4" type="ORF">SG0102_17690</name>
</gene>
<keyword evidence="2" id="KW-0288">FMN</keyword>
<dbReference type="AlphaFoldDB" id="A0A3G9JEP3"/>
<reference evidence="4 5" key="1">
    <citation type="submission" date="2018-11" db="EMBL/GenBank/DDBJ databases">
        <title>Novel Erysipelotrichaceae bacterium isolated from small intestine of a swine.</title>
        <authorList>
            <person name="Kim J.S."/>
            <person name="Choe H."/>
            <person name="Lee Y.R."/>
            <person name="Kim K.M."/>
            <person name="Park D.S."/>
        </authorList>
    </citation>
    <scope>NUCLEOTIDE SEQUENCE [LARGE SCALE GENOMIC DNA]</scope>
    <source>
        <strain evidence="4 5">SG0102</strain>
    </source>
</reference>
<dbReference type="InterPro" id="IPR005025">
    <property type="entry name" value="FMN_Rdtase-like_dom"/>
</dbReference>
<dbReference type="KEGG" id="ebm:SG0102_17690"/>